<evidence type="ECO:0000256" key="1">
    <source>
        <dbReference type="ARBA" id="ARBA00004651"/>
    </source>
</evidence>
<feature type="transmembrane region" description="Helical" evidence="6">
    <location>
        <begin position="102"/>
        <end position="124"/>
    </location>
</feature>
<dbReference type="PROSITE" id="PS50850">
    <property type="entry name" value="MFS"/>
    <property type="match status" value="1"/>
</dbReference>
<dbReference type="GO" id="GO:0005886">
    <property type="term" value="C:plasma membrane"/>
    <property type="evidence" value="ECO:0007669"/>
    <property type="project" value="UniProtKB-SubCell"/>
</dbReference>
<comment type="subcellular location">
    <subcellularLocation>
        <location evidence="1">Cell membrane</location>
        <topology evidence="1">Multi-pass membrane protein</topology>
    </subcellularLocation>
</comment>
<keyword evidence="9" id="KW-1185">Reference proteome</keyword>
<keyword evidence="5 6" id="KW-0472">Membrane</keyword>
<dbReference type="RefSeq" id="WP_188881323.1">
    <property type="nucleotide sequence ID" value="NZ_BMOY01000009.1"/>
</dbReference>
<dbReference type="InterPro" id="IPR036259">
    <property type="entry name" value="MFS_trans_sf"/>
</dbReference>
<dbReference type="PANTHER" id="PTHR23518:SF2">
    <property type="entry name" value="MAJOR FACILITATOR SUPERFAMILY TRANSPORTER"/>
    <property type="match status" value="1"/>
</dbReference>
<evidence type="ECO:0000256" key="2">
    <source>
        <dbReference type="ARBA" id="ARBA00022448"/>
    </source>
</evidence>
<dbReference type="InterPro" id="IPR020846">
    <property type="entry name" value="MFS_dom"/>
</dbReference>
<keyword evidence="3 6" id="KW-0812">Transmembrane</keyword>
<evidence type="ECO:0000313" key="9">
    <source>
        <dbReference type="Proteomes" id="UP000637695"/>
    </source>
</evidence>
<feature type="domain" description="Major facilitator superfamily (MFS) profile" evidence="7">
    <location>
        <begin position="1"/>
        <end position="407"/>
    </location>
</feature>
<feature type="transmembrane region" description="Helical" evidence="6">
    <location>
        <begin position="136"/>
        <end position="158"/>
    </location>
</feature>
<dbReference type="SUPFAM" id="SSF103473">
    <property type="entry name" value="MFS general substrate transporter"/>
    <property type="match status" value="1"/>
</dbReference>
<dbReference type="GO" id="GO:0022857">
    <property type="term" value="F:transmembrane transporter activity"/>
    <property type="evidence" value="ECO:0007669"/>
    <property type="project" value="InterPro"/>
</dbReference>
<feature type="transmembrane region" description="Helical" evidence="6">
    <location>
        <begin position="79"/>
        <end position="96"/>
    </location>
</feature>
<proteinExistence type="predicted"/>
<dbReference type="InterPro" id="IPR011701">
    <property type="entry name" value="MFS"/>
</dbReference>
<evidence type="ECO:0000313" key="8">
    <source>
        <dbReference type="EMBL" id="GGJ01355.1"/>
    </source>
</evidence>
<gene>
    <name evidence="8" type="ORF">GCM10010885_08190</name>
</gene>
<dbReference type="EMBL" id="BMOY01000009">
    <property type="protein sequence ID" value="GGJ01355.1"/>
    <property type="molecule type" value="Genomic_DNA"/>
</dbReference>
<organism evidence="8 9">
    <name type="scientific">Alicyclobacillus cellulosilyticus</name>
    <dbReference type="NCBI Taxonomy" id="1003997"/>
    <lineage>
        <taxon>Bacteria</taxon>
        <taxon>Bacillati</taxon>
        <taxon>Bacillota</taxon>
        <taxon>Bacilli</taxon>
        <taxon>Bacillales</taxon>
        <taxon>Alicyclobacillaceae</taxon>
        <taxon>Alicyclobacillus</taxon>
    </lineage>
</organism>
<feature type="transmembrane region" description="Helical" evidence="6">
    <location>
        <begin position="354"/>
        <end position="377"/>
    </location>
</feature>
<feature type="transmembrane region" description="Helical" evidence="6">
    <location>
        <begin position="294"/>
        <end position="312"/>
    </location>
</feature>
<feature type="transmembrane region" description="Helical" evidence="6">
    <location>
        <begin position="257"/>
        <end position="282"/>
    </location>
</feature>
<dbReference type="PANTHER" id="PTHR23518">
    <property type="entry name" value="C-METHYLTRANSFERASE"/>
    <property type="match status" value="1"/>
</dbReference>
<feature type="transmembrane region" description="Helical" evidence="6">
    <location>
        <begin position="383"/>
        <end position="402"/>
    </location>
</feature>
<sequence>MKLRSFLGQVQGNARGCLIYEPMWVIPWTLFSTYASVYMLDLGLSDTQIGWVTTLNLSLQIVGSFLSGYLTDRLGRRRALLLFDLVSWSCATLLWAGARNVWWFVLAALFNAWQKVPNTAWYCLLVEDTRPEQRPLVFTVLQFIGVVSGLFAPVAGLLVHRLGVVTAGRWLYALAFVSMTAMFLLRNRAVHETEIGLRKMRETRHIQWREALAEDVRLLFAVFSNRVLWMWFVVYILNNFQMAVRNTYTSIYLVAGLHLPAGWVAVFTAVASVVMLILMGWFVPRLRPDRGHVYMLWGFGLGAAGTALFALAPARQAGWVVLSTAVLAAGSLLATPYLETAVANQMDDGTRARVLSALTVLVMVATAPAGILGGWLYSLQPRLPFALVTGIFVLACAMVWRLSPSRRKQAAY</sequence>
<evidence type="ECO:0000256" key="6">
    <source>
        <dbReference type="SAM" id="Phobius"/>
    </source>
</evidence>
<protein>
    <recommendedName>
        <fullName evidence="7">Major facilitator superfamily (MFS) profile domain-containing protein</fullName>
    </recommendedName>
</protein>
<name>A0A917K780_9BACL</name>
<evidence type="ECO:0000256" key="3">
    <source>
        <dbReference type="ARBA" id="ARBA00022692"/>
    </source>
</evidence>
<feature type="transmembrane region" description="Helical" evidence="6">
    <location>
        <begin position="49"/>
        <end position="70"/>
    </location>
</feature>
<comment type="caution">
    <text evidence="8">The sequence shown here is derived from an EMBL/GenBank/DDBJ whole genome shotgun (WGS) entry which is preliminary data.</text>
</comment>
<evidence type="ECO:0000256" key="4">
    <source>
        <dbReference type="ARBA" id="ARBA00022989"/>
    </source>
</evidence>
<reference evidence="8" key="2">
    <citation type="submission" date="2020-09" db="EMBL/GenBank/DDBJ databases">
        <authorList>
            <person name="Sun Q."/>
            <person name="Ohkuma M."/>
        </authorList>
    </citation>
    <scope>NUCLEOTIDE SEQUENCE</scope>
    <source>
        <strain evidence="8">JCM 18487</strain>
    </source>
</reference>
<reference evidence="8" key="1">
    <citation type="journal article" date="2014" name="Int. J. Syst. Evol. Microbiol.">
        <title>Complete genome sequence of Corynebacterium casei LMG S-19264T (=DSM 44701T), isolated from a smear-ripened cheese.</title>
        <authorList>
            <consortium name="US DOE Joint Genome Institute (JGI-PGF)"/>
            <person name="Walter F."/>
            <person name="Albersmeier A."/>
            <person name="Kalinowski J."/>
            <person name="Ruckert C."/>
        </authorList>
    </citation>
    <scope>NUCLEOTIDE SEQUENCE</scope>
    <source>
        <strain evidence="8">JCM 18487</strain>
    </source>
</reference>
<dbReference type="Proteomes" id="UP000637695">
    <property type="component" value="Unassembled WGS sequence"/>
</dbReference>
<dbReference type="AlphaFoldDB" id="A0A917K780"/>
<evidence type="ECO:0000256" key="5">
    <source>
        <dbReference type="ARBA" id="ARBA00023136"/>
    </source>
</evidence>
<accession>A0A917K780</accession>
<feature type="transmembrane region" description="Helical" evidence="6">
    <location>
        <begin position="170"/>
        <end position="190"/>
    </location>
</feature>
<keyword evidence="4 6" id="KW-1133">Transmembrane helix</keyword>
<feature type="transmembrane region" description="Helical" evidence="6">
    <location>
        <begin position="318"/>
        <end position="342"/>
    </location>
</feature>
<dbReference type="Pfam" id="PF07690">
    <property type="entry name" value="MFS_1"/>
    <property type="match status" value="1"/>
</dbReference>
<evidence type="ECO:0000259" key="7">
    <source>
        <dbReference type="PROSITE" id="PS50850"/>
    </source>
</evidence>
<dbReference type="Gene3D" id="1.20.1250.20">
    <property type="entry name" value="MFS general substrate transporter like domains"/>
    <property type="match status" value="1"/>
</dbReference>
<keyword evidence="2" id="KW-0813">Transport</keyword>